<dbReference type="Proteomes" id="UP000050640">
    <property type="component" value="Unplaced"/>
</dbReference>
<dbReference type="GO" id="GO:0016491">
    <property type="term" value="F:oxidoreductase activity"/>
    <property type="evidence" value="ECO:0007669"/>
    <property type="project" value="TreeGrafter"/>
</dbReference>
<accession>A0A0R3RNY4</accession>
<evidence type="ECO:0000313" key="2">
    <source>
        <dbReference type="WBParaSite" id="EEL_0000319501-mRNA-1"/>
    </source>
</evidence>
<dbReference type="PANTHER" id="PTHR43313">
    <property type="entry name" value="SHORT-CHAIN DEHYDROGENASE/REDUCTASE FAMILY 9C"/>
    <property type="match status" value="1"/>
</dbReference>
<evidence type="ECO:0000313" key="1">
    <source>
        <dbReference type="Proteomes" id="UP000050640"/>
    </source>
</evidence>
<reference evidence="2" key="1">
    <citation type="submission" date="2017-02" db="UniProtKB">
        <authorList>
            <consortium name="WormBaseParasite"/>
        </authorList>
    </citation>
    <scope>IDENTIFICATION</scope>
</reference>
<sequence length="115" mass="13668">MIDIMWNRSSQEIRDEYGNNFDVKAKAFTNEMISKFLAKDTTGVINAYYEAIVAKRPKYSYRIGWDTWLLFYPYSFLPLCVQVRLMKILMRWFGAPTPEIIYRNTGKDRNSSKMQ</sequence>
<keyword evidence="1" id="KW-1185">Reference proteome</keyword>
<name>A0A0R3RNY4_9BILA</name>
<proteinExistence type="predicted"/>
<dbReference type="PANTHER" id="PTHR43313:SF18">
    <property type="entry name" value="DIETARY RESTRICTION DOWN REGULATED"/>
    <property type="match status" value="1"/>
</dbReference>
<dbReference type="GO" id="GO:0008202">
    <property type="term" value="P:steroid metabolic process"/>
    <property type="evidence" value="ECO:0007669"/>
    <property type="project" value="TreeGrafter"/>
</dbReference>
<dbReference type="AlphaFoldDB" id="A0A0R3RNY4"/>
<dbReference type="WBParaSite" id="EEL_0000319501-mRNA-1">
    <property type="protein sequence ID" value="EEL_0000319501-mRNA-1"/>
    <property type="gene ID" value="EEL_0000319501"/>
</dbReference>
<protein>
    <submittedName>
        <fullName evidence="2">Uncharacterized protein</fullName>
    </submittedName>
</protein>
<dbReference type="STRING" id="1147741.A0A0R3RNY4"/>
<organism evidence="1 2">
    <name type="scientific">Elaeophora elaphi</name>
    <dbReference type="NCBI Taxonomy" id="1147741"/>
    <lineage>
        <taxon>Eukaryota</taxon>
        <taxon>Metazoa</taxon>
        <taxon>Ecdysozoa</taxon>
        <taxon>Nematoda</taxon>
        <taxon>Chromadorea</taxon>
        <taxon>Rhabditida</taxon>
        <taxon>Spirurina</taxon>
        <taxon>Spiruromorpha</taxon>
        <taxon>Filarioidea</taxon>
        <taxon>Onchocercidae</taxon>
        <taxon>Elaeophora</taxon>
    </lineage>
</organism>